<dbReference type="Gene3D" id="3.30.70.270">
    <property type="match status" value="2"/>
</dbReference>
<evidence type="ECO:0000313" key="5">
    <source>
        <dbReference type="Proteomes" id="UP001374535"/>
    </source>
</evidence>
<dbReference type="InterPro" id="IPR043128">
    <property type="entry name" value="Rev_trsase/Diguanyl_cyclase"/>
</dbReference>
<dbReference type="AlphaFoldDB" id="A0AAQ3P7A1"/>
<dbReference type="PROSITE" id="PS50994">
    <property type="entry name" value="INTEGRASE"/>
    <property type="match status" value="1"/>
</dbReference>
<dbReference type="InterPro" id="IPR036397">
    <property type="entry name" value="RNaseH_sf"/>
</dbReference>
<evidence type="ECO:0000313" key="4">
    <source>
        <dbReference type="EMBL" id="WVZ22858.1"/>
    </source>
</evidence>
<name>A0AAQ3P7A1_VIGMU</name>
<dbReference type="PANTHER" id="PTHR37984">
    <property type="entry name" value="PROTEIN CBG26694"/>
    <property type="match status" value="1"/>
</dbReference>
<reference evidence="4 5" key="1">
    <citation type="journal article" date="2023" name="Life. Sci Alliance">
        <title>Evolutionary insights into 3D genome organization and epigenetic landscape of Vigna mungo.</title>
        <authorList>
            <person name="Junaid A."/>
            <person name="Singh B."/>
            <person name="Bhatia S."/>
        </authorList>
    </citation>
    <scope>NUCLEOTIDE SEQUENCE [LARGE SCALE GENOMIC DNA]</scope>
    <source>
        <strain evidence="4">Urdbean</strain>
    </source>
</reference>
<dbReference type="PANTHER" id="PTHR37984:SF5">
    <property type="entry name" value="PROTEIN NYNRIN-LIKE"/>
    <property type="match status" value="1"/>
</dbReference>
<accession>A0AAQ3P7A1</accession>
<protein>
    <recommendedName>
        <fullName evidence="3">Integrase catalytic domain-containing protein</fullName>
    </recommendedName>
</protein>
<gene>
    <name evidence="4" type="ORF">V8G54_001402</name>
</gene>
<dbReference type="GO" id="GO:0003824">
    <property type="term" value="F:catalytic activity"/>
    <property type="evidence" value="ECO:0007669"/>
    <property type="project" value="UniProtKB-KW"/>
</dbReference>
<dbReference type="Proteomes" id="UP001374535">
    <property type="component" value="Chromosome 1"/>
</dbReference>
<evidence type="ECO:0000256" key="1">
    <source>
        <dbReference type="ARBA" id="ARBA00023268"/>
    </source>
</evidence>
<proteinExistence type="predicted"/>
<dbReference type="InterPro" id="IPR041577">
    <property type="entry name" value="RT_RNaseH_2"/>
</dbReference>
<feature type="coiled-coil region" evidence="2">
    <location>
        <begin position="56"/>
        <end position="83"/>
    </location>
</feature>
<dbReference type="InterPro" id="IPR012337">
    <property type="entry name" value="RNaseH-like_sf"/>
</dbReference>
<dbReference type="Gene3D" id="1.10.340.70">
    <property type="match status" value="1"/>
</dbReference>
<dbReference type="Gene3D" id="3.10.10.10">
    <property type="entry name" value="HIV Type 1 Reverse Transcriptase, subunit A, domain 1"/>
    <property type="match status" value="1"/>
</dbReference>
<dbReference type="SUPFAM" id="SSF56672">
    <property type="entry name" value="DNA/RNA polymerases"/>
    <property type="match status" value="1"/>
</dbReference>
<dbReference type="Gene3D" id="3.30.420.10">
    <property type="entry name" value="Ribonuclease H-like superfamily/Ribonuclease H"/>
    <property type="match status" value="1"/>
</dbReference>
<dbReference type="Pfam" id="PF17919">
    <property type="entry name" value="RT_RNaseH_2"/>
    <property type="match status" value="1"/>
</dbReference>
<feature type="domain" description="Integrase catalytic" evidence="3">
    <location>
        <begin position="370"/>
        <end position="574"/>
    </location>
</feature>
<dbReference type="GO" id="GO:0015074">
    <property type="term" value="P:DNA integration"/>
    <property type="evidence" value="ECO:0007669"/>
    <property type="project" value="InterPro"/>
</dbReference>
<sequence>MRLPNSRGFTVVMIMVDQLSKYAHFAPLDKCDFGLIRTFDAHNRIAIRFKEFVEFKKMSVEEIDALREENARMKRNMEEQTSGTINTFTTLRRSHRHPFIYKIMETPSNIYSTIKKCLGDHNNEFSILYQSVFLIEQISFLGSIKFLKLSDVHKTAFRTHDGHYEYCIMPFGLCDTPTTFQFTMNDIFRLLLHPAKIQAMVQWPTPSCIKGLCGLLGLTGFYRNNHPTLDKPSQKGNFTWSSKAQQAFDTLKSAMTSITFLSLLDFSKTLYVQTDSFGSTMGVVLTQDNHLIAYFSKVFCPRLSKSSAYVRDLHAITSVVKQKLNIVADALSRSDCLIQGEMHMFTIPQFESQLLDLDFILMRDKYLSDPSSYPHFHWNDESLIYHDKIWLSDKSKFIPLLLREFNETPIEGHVGVNKTLKRLSANIFWGSMAKDFKAFVSQCIVCQQTKYNVERPRGFLHPLPIPTDFVTGLPSSNGYIVLLVVVDRFSKVVHLGALHSGLPTYKIAELYSYHPQTNGQTEVMNRTIEKYLRAYIHNKPNHWFKYLPWAEYHYNTSIHSRSGLTPFEVVYGKLPPSILDYIEGTFSNAGCDSALTSHSKRRDLNFEVGSWVYLKLQLYRQVLVYGHRYHKVAKRFYGPYKRHEGVVPPSIDHLPPKSVELSPDDTSWEKWHDLKSLYDLEDKDLVEGDGIVTKGPLDDGGRPKRLKKLVMVFVIVLFGLRATCPRDYSTDIAGRVGYVILGVKTQGMRCSHISSYGMIERWISSSVRDGGRGRLGCVTHRVPIHDEFKSDMNSSMSREDRSKVAVKDYSNDRVLINMNGAVKFERRHVYKDGWYWNKLSLMDRLCRTSGLIMVPYKEINHIMGYLEIDVNASAY</sequence>
<dbReference type="InterPro" id="IPR050951">
    <property type="entry name" value="Retrovirus_Pol_polyprotein"/>
</dbReference>
<keyword evidence="1" id="KW-0511">Multifunctional enzyme</keyword>
<dbReference type="GO" id="GO:0003676">
    <property type="term" value="F:nucleic acid binding"/>
    <property type="evidence" value="ECO:0007669"/>
    <property type="project" value="InterPro"/>
</dbReference>
<evidence type="ECO:0000259" key="3">
    <source>
        <dbReference type="PROSITE" id="PS50994"/>
    </source>
</evidence>
<dbReference type="SUPFAM" id="SSF53098">
    <property type="entry name" value="Ribonuclease H-like"/>
    <property type="match status" value="1"/>
</dbReference>
<dbReference type="InterPro" id="IPR001584">
    <property type="entry name" value="Integrase_cat-core"/>
</dbReference>
<evidence type="ECO:0000256" key="2">
    <source>
        <dbReference type="SAM" id="Coils"/>
    </source>
</evidence>
<organism evidence="4 5">
    <name type="scientific">Vigna mungo</name>
    <name type="common">Black gram</name>
    <name type="synonym">Phaseolus mungo</name>
    <dbReference type="NCBI Taxonomy" id="3915"/>
    <lineage>
        <taxon>Eukaryota</taxon>
        <taxon>Viridiplantae</taxon>
        <taxon>Streptophyta</taxon>
        <taxon>Embryophyta</taxon>
        <taxon>Tracheophyta</taxon>
        <taxon>Spermatophyta</taxon>
        <taxon>Magnoliopsida</taxon>
        <taxon>eudicotyledons</taxon>
        <taxon>Gunneridae</taxon>
        <taxon>Pentapetalae</taxon>
        <taxon>rosids</taxon>
        <taxon>fabids</taxon>
        <taxon>Fabales</taxon>
        <taxon>Fabaceae</taxon>
        <taxon>Papilionoideae</taxon>
        <taxon>50 kb inversion clade</taxon>
        <taxon>NPAAA clade</taxon>
        <taxon>indigoferoid/millettioid clade</taxon>
        <taxon>Phaseoleae</taxon>
        <taxon>Vigna</taxon>
    </lineage>
</organism>
<dbReference type="InterPro" id="IPR041588">
    <property type="entry name" value="Integrase_H2C2"/>
</dbReference>
<keyword evidence="2" id="KW-0175">Coiled coil</keyword>
<dbReference type="EMBL" id="CP144700">
    <property type="protein sequence ID" value="WVZ22858.1"/>
    <property type="molecule type" value="Genomic_DNA"/>
</dbReference>
<dbReference type="Pfam" id="PF17921">
    <property type="entry name" value="Integrase_H2C2"/>
    <property type="match status" value="1"/>
</dbReference>
<dbReference type="InterPro" id="IPR043502">
    <property type="entry name" value="DNA/RNA_pol_sf"/>
</dbReference>
<keyword evidence="5" id="KW-1185">Reference proteome</keyword>